<feature type="compositionally biased region" description="Basic and acidic residues" evidence="1">
    <location>
        <begin position="98"/>
        <end position="124"/>
    </location>
</feature>
<sequence length="124" mass="13478">MEDSVSVKSSDSVATSEEYEFVNGSSVSRGGLPGICEQPLLNIANNGNLDDLQKTLKEVLNEDCSSLVRMDHPLAPLKSVPVTQTIKKVGQSQFYEVDVGKHAETPSQDVEKTDSMKYEDDAGE</sequence>
<organism evidence="2 3">
    <name type="scientific">Dryococelus australis</name>
    <dbReference type="NCBI Taxonomy" id="614101"/>
    <lineage>
        <taxon>Eukaryota</taxon>
        <taxon>Metazoa</taxon>
        <taxon>Ecdysozoa</taxon>
        <taxon>Arthropoda</taxon>
        <taxon>Hexapoda</taxon>
        <taxon>Insecta</taxon>
        <taxon>Pterygota</taxon>
        <taxon>Neoptera</taxon>
        <taxon>Polyneoptera</taxon>
        <taxon>Phasmatodea</taxon>
        <taxon>Verophasmatodea</taxon>
        <taxon>Anareolatae</taxon>
        <taxon>Phasmatidae</taxon>
        <taxon>Eurycanthinae</taxon>
        <taxon>Dryococelus</taxon>
    </lineage>
</organism>
<comment type="caution">
    <text evidence="2">The sequence shown here is derived from an EMBL/GenBank/DDBJ whole genome shotgun (WGS) entry which is preliminary data.</text>
</comment>
<dbReference type="Proteomes" id="UP001159363">
    <property type="component" value="Chromosome 1"/>
</dbReference>
<feature type="region of interest" description="Disordered" evidence="1">
    <location>
        <begin position="97"/>
        <end position="124"/>
    </location>
</feature>
<evidence type="ECO:0000313" key="3">
    <source>
        <dbReference type="Proteomes" id="UP001159363"/>
    </source>
</evidence>
<keyword evidence="3" id="KW-1185">Reference proteome</keyword>
<name>A0ABQ9IP85_9NEOP</name>
<reference evidence="2 3" key="1">
    <citation type="submission" date="2023-02" db="EMBL/GenBank/DDBJ databases">
        <title>LHISI_Scaffold_Assembly.</title>
        <authorList>
            <person name="Stuart O.P."/>
            <person name="Cleave R."/>
            <person name="Magrath M.J.L."/>
            <person name="Mikheyev A.S."/>
        </authorList>
    </citation>
    <scope>NUCLEOTIDE SEQUENCE [LARGE SCALE GENOMIC DNA]</scope>
    <source>
        <strain evidence="2">Daus_M_001</strain>
        <tissue evidence="2">Leg muscle</tissue>
    </source>
</reference>
<gene>
    <name evidence="2" type="ORF">PR048_003850</name>
</gene>
<protein>
    <submittedName>
        <fullName evidence="2">Uncharacterized protein</fullName>
    </submittedName>
</protein>
<evidence type="ECO:0000256" key="1">
    <source>
        <dbReference type="SAM" id="MobiDB-lite"/>
    </source>
</evidence>
<proteinExistence type="predicted"/>
<dbReference type="EMBL" id="JARBHB010000001">
    <property type="protein sequence ID" value="KAJ8898490.1"/>
    <property type="molecule type" value="Genomic_DNA"/>
</dbReference>
<feature type="compositionally biased region" description="Low complexity" evidence="1">
    <location>
        <begin position="1"/>
        <end position="13"/>
    </location>
</feature>
<feature type="region of interest" description="Disordered" evidence="1">
    <location>
        <begin position="1"/>
        <end position="25"/>
    </location>
</feature>
<accession>A0ABQ9IP85</accession>
<evidence type="ECO:0000313" key="2">
    <source>
        <dbReference type="EMBL" id="KAJ8898490.1"/>
    </source>
</evidence>